<dbReference type="SUPFAM" id="SSF52540">
    <property type="entry name" value="P-loop containing nucleoside triphosphate hydrolases"/>
    <property type="match status" value="1"/>
</dbReference>
<dbReference type="KEGG" id="oho:Oweho_3167"/>
<dbReference type="eggNOG" id="ENOG5032R7R">
    <property type="taxonomic scope" value="Bacteria"/>
</dbReference>
<dbReference type="Proteomes" id="UP000005631">
    <property type="component" value="Chromosome"/>
</dbReference>
<protein>
    <recommendedName>
        <fullName evidence="3">Sulfotransferase family protein</fullName>
    </recommendedName>
</protein>
<dbReference type="EMBL" id="CP003156">
    <property type="protein sequence ID" value="AEV34119.1"/>
    <property type="molecule type" value="Genomic_DNA"/>
</dbReference>
<sequence>MLQNPALLRELGIMYPSHTLMESGVSVGNFNAIYYENEKRNPSKNKIAKLINLFEQSDSRVLLLSSENFFGPINELTRAIPQAKFIFYLRNPLTLAESLYNQNVKNFGETEPFEIKTRRPNFGTIGHLRDFVKKHSSENLIIRYFDKKMFHRGNIINDLLFTMGIDPKENIPNQKVNLAYTLEALEVKRFLNHFNLNPYCDYLLNNLLQQNQDGTTSYSLLKPEEFDKHLQHVIDEIQLFFKEIPCDQSEAFLKTIRQTKQKQYIPQTLSIEKLAEIRDYICRKNTPLYYELCHLIEIQDKQSTHDKEKTTAFIERYNPQKRLLSHFKYISDRALFINRLRIKKFLS</sequence>
<keyword evidence="2" id="KW-1185">Reference proteome</keyword>
<reference evidence="1 2" key="1">
    <citation type="journal article" date="2012" name="Stand. Genomic Sci.">
        <title>Genome sequence of the orange-pigmented seawater bacterium Owenweeksia hongkongensis type strain (UST20020801(T)).</title>
        <authorList>
            <person name="Riedel T."/>
            <person name="Held B."/>
            <person name="Nolan M."/>
            <person name="Lucas S."/>
            <person name="Lapidus A."/>
            <person name="Tice H."/>
            <person name="Del Rio T.G."/>
            <person name="Cheng J.F."/>
            <person name="Han C."/>
            <person name="Tapia R."/>
            <person name="Goodwin L.A."/>
            <person name="Pitluck S."/>
            <person name="Liolios K."/>
            <person name="Mavromatis K."/>
            <person name="Pagani I."/>
            <person name="Ivanova N."/>
            <person name="Mikhailova N."/>
            <person name="Pati A."/>
            <person name="Chen A."/>
            <person name="Palaniappan K."/>
            <person name="Rohde M."/>
            <person name="Tindall B.J."/>
            <person name="Detter J.C."/>
            <person name="Goker M."/>
            <person name="Woyke T."/>
            <person name="Bristow J."/>
            <person name="Eisen J.A."/>
            <person name="Markowitz V."/>
            <person name="Hugenholtz P."/>
            <person name="Klenk H.P."/>
            <person name="Kyrpides N.C."/>
        </authorList>
    </citation>
    <scope>NUCLEOTIDE SEQUENCE</scope>
    <source>
        <strain evidence="2">DSM 17368 / JCM 12287 / NRRL B-23963</strain>
    </source>
</reference>
<dbReference type="InterPro" id="IPR027417">
    <property type="entry name" value="P-loop_NTPase"/>
</dbReference>
<name>G8R3N2_OWEHD</name>
<accession>G8R3N2</accession>
<evidence type="ECO:0008006" key="3">
    <source>
        <dbReference type="Google" id="ProtNLM"/>
    </source>
</evidence>
<dbReference type="STRING" id="926562.Oweho_3167"/>
<dbReference type="Gene3D" id="3.40.50.300">
    <property type="entry name" value="P-loop containing nucleotide triphosphate hydrolases"/>
    <property type="match status" value="1"/>
</dbReference>
<proteinExistence type="predicted"/>
<dbReference type="AlphaFoldDB" id="G8R3N2"/>
<gene>
    <name evidence="1" type="ordered locus">Oweho_3167</name>
</gene>
<dbReference type="HOGENOM" id="CLU_060725_0_0_10"/>
<evidence type="ECO:0000313" key="2">
    <source>
        <dbReference type="Proteomes" id="UP000005631"/>
    </source>
</evidence>
<organism evidence="1 2">
    <name type="scientific">Owenweeksia hongkongensis (strain DSM 17368 / CIP 108786 / JCM 12287 / NRRL B-23963 / UST20020801)</name>
    <dbReference type="NCBI Taxonomy" id="926562"/>
    <lineage>
        <taxon>Bacteria</taxon>
        <taxon>Pseudomonadati</taxon>
        <taxon>Bacteroidota</taxon>
        <taxon>Flavobacteriia</taxon>
        <taxon>Flavobacteriales</taxon>
        <taxon>Owenweeksiaceae</taxon>
        <taxon>Owenweeksia</taxon>
    </lineage>
</organism>
<evidence type="ECO:0000313" key="1">
    <source>
        <dbReference type="EMBL" id="AEV34119.1"/>
    </source>
</evidence>